<dbReference type="PANTHER" id="PTHR47786:SF2">
    <property type="entry name" value="GLYCOSYL HYDROLASE FAMILY 13 CATALYTIC DOMAIN-CONTAINING PROTEIN"/>
    <property type="match status" value="1"/>
</dbReference>
<dbReference type="GO" id="GO:0005975">
    <property type="term" value="P:carbohydrate metabolic process"/>
    <property type="evidence" value="ECO:0007669"/>
    <property type="project" value="InterPro"/>
</dbReference>
<dbReference type="InterPro" id="IPR013780">
    <property type="entry name" value="Glyco_hydro_b"/>
</dbReference>
<dbReference type="AlphaFoldDB" id="A0A7Y0FN28"/>
<comment type="caution">
    <text evidence="2">The sequence shown here is derived from an EMBL/GenBank/DDBJ whole genome shotgun (WGS) entry which is preliminary data.</text>
</comment>
<dbReference type="PANTHER" id="PTHR47786">
    <property type="entry name" value="ALPHA-1,4-GLUCAN:MALTOSE-1-PHOSPHATE MALTOSYLTRANSFERASE"/>
    <property type="match status" value="1"/>
</dbReference>
<dbReference type="InterPro" id="IPR006047">
    <property type="entry name" value="GH13_cat_dom"/>
</dbReference>
<dbReference type="InterPro" id="IPR017853">
    <property type="entry name" value="GH"/>
</dbReference>
<feature type="domain" description="Glycosyl hydrolase family 13 catalytic" evidence="1">
    <location>
        <begin position="5"/>
        <end position="357"/>
    </location>
</feature>
<dbReference type="CDD" id="cd11313">
    <property type="entry name" value="AmyAc_arch_bac_AmyA"/>
    <property type="match status" value="1"/>
</dbReference>
<keyword evidence="3" id="KW-1185">Reference proteome</keyword>
<dbReference type="Gene3D" id="3.20.20.80">
    <property type="entry name" value="Glycosidases"/>
    <property type="match status" value="1"/>
</dbReference>
<sequence length="450" mass="51161">MTDQHPLANRFTVRHPEWAANATIYEVNIRNYTPEGTFAAFEQHLPRLAKLGVVIVWLMPIHPIGHTGRKGSLGSPYAVQDYYGVNPEFGTLDDLKHLVQTAHSLGLKVILDWVANHTSRDNDLIEQHPTWYQHDANGDLVPPVVDWTDVVALDYTNPELRQYMLDALCYWVREADLDGYRCDVAGLVPTDFWDEARPALEAIKPVFMLAEWDELYPSGGLTWEEFNSDTKLLEKAFDMSFGLRLHYLLDRIAEGHAALGDIDEYLAAERAKYPPTVYLMHFTSNHDVNSWDGTEYERLGPLALPFAVLTALLPGMPMLYSGQEAALQKRLEFFERDTIDWQDYPLQSFYTKLLNLKKRHPALRNGDPASTFQRLQGPAGLYGFVREKGNSAVIVLINATTEELELPGQRTLVPPQKGLFDVFSGEQLTLAQRRARLVPAHGYRVLRTRD</sequence>
<dbReference type="Pfam" id="PF00128">
    <property type="entry name" value="Alpha-amylase"/>
    <property type="match status" value="2"/>
</dbReference>
<evidence type="ECO:0000313" key="3">
    <source>
        <dbReference type="Proteomes" id="UP000559626"/>
    </source>
</evidence>
<proteinExistence type="predicted"/>
<dbReference type="EMBL" id="JABBGH010000002">
    <property type="protein sequence ID" value="NML66136.1"/>
    <property type="molecule type" value="Genomic_DNA"/>
</dbReference>
<dbReference type="SUPFAM" id="SSF51011">
    <property type="entry name" value="Glycosyl hydrolase domain"/>
    <property type="match status" value="1"/>
</dbReference>
<accession>A0A7Y0FN28</accession>
<dbReference type="SUPFAM" id="SSF51445">
    <property type="entry name" value="(Trans)glycosidases"/>
    <property type="match status" value="1"/>
</dbReference>
<dbReference type="RefSeq" id="WP_169531800.1">
    <property type="nucleotide sequence ID" value="NZ_JABBGH010000002.1"/>
</dbReference>
<evidence type="ECO:0000313" key="2">
    <source>
        <dbReference type="EMBL" id="NML66136.1"/>
    </source>
</evidence>
<dbReference type="Proteomes" id="UP000559626">
    <property type="component" value="Unassembled WGS sequence"/>
</dbReference>
<evidence type="ECO:0000259" key="1">
    <source>
        <dbReference type="SMART" id="SM00642"/>
    </source>
</evidence>
<name>A0A7Y0FN28_9BACT</name>
<organism evidence="2 3">
    <name type="scientific">Hymenobacter polaris</name>
    <dbReference type="NCBI Taxonomy" id="2682546"/>
    <lineage>
        <taxon>Bacteria</taxon>
        <taxon>Pseudomonadati</taxon>
        <taxon>Bacteroidota</taxon>
        <taxon>Cytophagia</taxon>
        <taxon>Cytophagales</taxon>
        <taxon>Hymenobacteraceae</taxon>
        <taxon>Hymenobacter</taxon>
    </lineage>
</organism>
<dbReference type="Gene3D" id="2.60.40.1180">
    <property type="entry name" value="Golgi alpha-mannosidase II"/>
    <property type="match status" value="1"/>
</dbReference>
<protein>
    <submittedName>
        <fullName evidence="2">Alpha-amylase</fullName>
    </submittedName>
</protein>
<gene>
    <name evidence="2" type="ORF">HHL22_13065</name>
</gene>
<dbReference type="SMART" id="SM00642">
    <property type="entry name" value="Aamy"/>
    <property type="match status" value="1"/>
</dbReference>
<reference evidence="2 3" key="1">
    <citation type="submission" date="2020-04" db="EMBL/GenBank/DDBJ databases">
        <title>Hymenobacter polaris sp. nov., isolated from Arctic soil.</title>
        <authorList>
            <person name="Dahal R.H."/>
        </authorList>
    </citation>
    <scope>NUCLEOTIDE SEQUENCE [LARGE SCALE GENOMIC DNA]</scope>
    <source>
        <strain evidence="2 3">RP-2-7</strain>
    </source>
</reference>